<dbReference type="EMBL" id="FPBV01000012">
    <property type="protein sequence ID" value="SFU89157.1"/>
    <property type="molecule type" value="Genomic_DNA"/>
</dbReference>
<feature type="transmembrane region" description="Helical" evidence="5">
    <location>
        <begin position="36"/>
        <end position="53"/>
    </location>
</feature>
<dbReference type="RefSeq" id="WP_074952990.1">
    <property type="nucleotide sequence ID" value="NZ_FPBV01000012.1"/>
</dbReference>
<dbReference type="GO" id="GO:0005886">
    <property type="term" value="C:plasma membrane"/>
    <property type="evidence" value="ECO:0007669"/>
    <property type="project" value="TreeGrafter"/>
</dbReference>
<dbReference type="STRING" id="392015.SAMN05421543_11221"/>
<protein>
    <submittedName>
        <fullName evidence="7">HemX protein</fullName>
    </submittedName>
</protein>
<feature type="transmembrane region" description="Helical" evidence="5">
    <location>
        <begin position="6"/>
        <end position="24"/>
    </location>
</feature>
<dbReference type="eggNOG" id="COG0755">
    <property type="taxonomic scope" value="Bacteria"/>
</dbReference>
<gene>
    <name evidence="7" type="ORF">SAMN05421543_11221</name>
</gene>
<dbReference type="OrthoDB" id="2417400at2"/>
<proteinExistence type="predicted"/>
<evidence type="ECO:0000256" key="1">
    <source>
        <dbReference type="ARBA" id="ARBA00004141"/>
    </source>
</evidence>
<feature type="transmembrane region" description="Helical" evidence="5">
    <location>
        <begin position="243"/>
        <end position="266"/>
    </location>
</feature>
<evidence type="ECO:0000313" key="7">
    <source>
        <dbReference type="EMBL" id="SFU89157.1"/>
    </source>
</evidence>
<feature type="transmembrane region" description="Helical" evidence="5">
    <location>
        <begin position="93"/>
        <end position="114"/>
    </location>
</feature>
<dbReference type="InterPro" id="IPR045062">
    <property type="entry name" value="Cyt_c_biogenesis_CcsA/CcmC"/>
</dbReference>
<evidence type="ECO:0000256" key="2">
    <source>
        <dbReference type="ARBA" id="ARBA00022692"/>
    </source>
</evidence>
<evidence type="ECO:0000259" key="6">
    <source>
        <dbReference type="Pfam" id="PF01578"/>
    </source>
</evidence>
<name>A0A1I7JVG7_9BACL</name>
<feature type="transmembrane region" description="Helical" evidence="5">
    <location>
        <begin position="213"/>
        <end position="231"/>
    </location>
</feature>
<evidence type="ECO:0000313" key="8">
    <source>
        <dbReference type="Proteomes" id="UP000183508"/>
    </source>
</evidence>
<comment type="subcellular location">
    <subcellularLocation>
        <location evidence="1">Membrane</location>
        <topology evidence="1">Multi-pass membrane protein</topology>
    </subcellularLocation>
</comment>
<dbReference type="Proteomes" id="UP000183508">
    <property type="component" value="Unassembled WGS sequence"/>
</dbReference>
<reference evidence="8" key="1">
    <citation type="submission" date="2016-10" db="EMBL/GenBank/DDBJ databases">
        <authorList>
            <person name="Varghese N."/>
        </authorList>
    </citation>
    <scope>NUCLEOTIDE SEQUENCE [LARGE SCALE GENOMIC DNA]</scope>
    <source>
        <strain evidence="8">DSM 17980</strain>
    </source>
</reference>
<keyword evidence="3 5" id="KW-1133">Transmembrane helix</keyword>
<keyword evidence="2 5" id="KW-0812">Transmembrane</keyword>
<keyword evidence="8" id="KW-1185">Reference proteome</keyword>
<feature type="transmembrane region" description="Helical" evidence="5">
    <location>
        <begin position="65"/>
        <end position="86"/>
    </location>
</feature>
<dbReference type="InterPro" id="IPR002541">
    <property type="entry name" value="Cyt_c_assembly"/>
</dbReference>
<dbReference type="Pfam" id="PF01578">
    <property type="entry name" value="Cytochrom_C_asm"/>
    <property type="match status" value="1"/>
</dbReference>
<evidence type="ECO:0000256" key="3">
    <source>
        <dbReference type="ARBA" id="ARBA00022989"/>
    </source>
</evidence>
<dbReference type="PANTHER" id="PTHR30071">
    <property type="entry name" value="HEME EXPORTER PROTEIN C"/>
    <property type="match status" value="1"/>
</dbReference>
<dbReference type="AlphaFoldDB" id="A0A1I7JVG7"/>
<feature type="domain" description="Cytochrome c assembly protein" evidence="6">
    <location>
        <begin position="69"/>
        <end position="259"/>
    </location>
</feature>
<dbReference type="PANTHER" id="PTHR30071:SF15">
    <property type="entry name" value="PROTEIN HEMX"/>
    <property type="match status" value="1"/>
</dbReference>
<sequence>MATERILYDTFVALYALSVVLFFLDAVHPRRALNRTALGLLFASFVLETVFFLDRLQALGTVPVLTPFDALSLVAWLILAVTLVLDAFFRVDLVLFVANLTGFGMAAFAFFRPMGAVYTAPEGDLLYLHIGFALVSYTAFAFAFVFSLMYLVEHRLLRAKRWNRWHFRSPPLDKLDRLAYRSILLGLPLLLVAMVLGTIWGKLTVGRFVYLDPKLFSTTVLWGMYGISLLLRARSGWSGPRLVGYNVLCFTAVIANLLVVGGFSLFHHV</sequence>
<dbReference type="GO" id="GO:0017004">
    <property type="term" value="P:cytochrome complex assembly"/>
    <property type="evidence" value="ECO:0007669"/>
    <property type="project" value="InterPro"/>
</dbReference>
<dbReference type="GO" id="GO:0020037">
    <property type="term" value="F:heme binding"/>
    <property type="evidence" value="ECO:0007669"/>
    <property type="project" value="InterPro"/>
</dbReference>
<feature type="transmembrane region" description="Helical" evidence="5">
    <location>
        <begin position="178"/>
        <end position="201"/>
    </location>
</feature>
<feature type="transmembrane region" description="Helical" evidence="5">
    <location>
        <begin position="126"/>
        <end position="152"/>
    </location>
</feature>
<evidence type="ECO:0000256" key="5">
    <source>
        <dbReference type="SAM" id="Phobius"/>
    </source>
</evidence>
<evidence type="ECO:0000256" key="4">
    <source>
        <dbReference type="ARBA" id="ARBA00023136"/>
    </source>
</evidence>
<accession>A0A1I7JVG7</accession>
<organism evidence="7 8">
    <name type="scientific">Alicyclobacillus macrosporangiidus</name>
    <dbReference type="NCBI Taxonomy" id="392015"/>
    <lineage>
        <taxon>Bacteria</taxon>
        <taxon>Bacillati</taxon>
        <taxon>Bacillota</taxon>
        <taxon>Bacilli</taxon>
        <taxon>Bacillales</taxon>
        <taxon>Alicyclobacillaceae</taxon>
        <taxon>Alicyclobacillus</taxon>
    </lineage>
</organism>
<keyword evidence="4 5" id="KW-0472">Membrane</keyword>